<evidence type="ECO:0000256" key="6">
    <source>
        <dbReference type="ARBA" id="ARBA00022801"/>
    </source>
</evidence>
<dbReference type="OrthoDB" id="199913at2759"/>
<feature type="signal peptide" evidence="9">
    <location>
        <begin position="1"/>
        <end position="27"/>
    </location>
</feature>
<evidence type="ECO:0000313" key="12">
    <source>
        <dbReference type="Proteomes" id="UP000639338"/>
    </source>
</evidence>
<comment type="similarity">
    <text evidence="3 8">Belongs to the AB hydrolase superfamily. Lipase family.</text>
</comment>
<sequence length="332" mass="36531">MINTVSLKMFINLSVLIFGLLLTSVKSNPDEETLDNVDKSSGKIINKLPTEPATFNLYTRENPFIEEQLFLNNTEVLYASHFNESRPTKFIIHGFSDIGNEAWIRDLLDAYLKYENVNVIVVCWGALAAGPKYMIAANNTIKVGEYLGEFLLFLNRESSFEVATVHISGHSLGSHVAGITGKLLEGKIGRITGLDPAGPLFETATGLIDPDFRLDSTDAQFVDVIHTSAHGFGLIAPIGHADFYPNNGIFPQPGCSFAPTTTYCSHSRAHQFMTESIGSVTGFKARTCNNWSKYKDGKCDHHPVVLMGEYAATSLRGKFYLSTHEAPPFAID</sequence>
<keyword evidence="5" id="KW-0964">Secreted</keyword>
<dbReference type="InterPro" id="IPR033906">
    <property type="entry name" value="Lipase_N"/>
</dbReference>
<dbReference type="Gene3D" id="3.40.50.1820">
    <property type="entry name" value="alpha/beta hydrolase"/>
    <property type="match status" value="1"/>
</dbReference>
<evidence type="ECO:0000256" key="3">
    <source>
        <dbReference type="ARBA" id="ARBA00010701"/>
    </source>
</evidence>
<dbReference type="SUPFAM" id="SSF53474">
    <property type="entry name" value="alpha/beta-Hydrolases"/>
    <property type="match status" value="1"/>
</dbReference>
<comment type="caution">
    <text evidence="11">The sequence shown here is derived from an EMBL/GenBank/DDBJ whole genome shotgun (WGS) entry which is preliminary data.</text>
</comment>
<evidence type="ECO:0000313" key="11">
    <source>
        <dbReference type="EMBL" id="KAF7998225.1"/>
    </source>
</evidence>
<protein>
    <recommendedName>
        <fullName evidence="4">phospholipase A1</fullName>
        <ecNumber evidence="4">3.1.1.32</ecNumber>
    </recommendedName>
</protein>
<feature type="domain" description="Lipase" evidence="10">
    <location>
        <begin position="49"/>
        <end position="329"/>
    </location>
</feature>
<organism evidence="11 12">
    <name type="scientific">Aphidius gifuensis</name>
    <name type="common">Parasitoid wasp</name>
    <dbReference type="NCBI Taxonomy" id="684658"/>
    <lineage>
        <taxon>Eukaryota</taxon>
        <taxon>Metazoa</taxon>
        <taxon>Ecdysozoa</taxon>
        <taxon>Arthropoda</taxon>
        <taxon>Hexapoda</taxon>
        <taxon>Insecta</taxon>
        <taxon>Pterygota</taxon>
        <taxon>Neoptera</taxon>
        <taxon>Endopterygota</taxon>
        <taxon>Hymenoptera</taxon>
        <taxon>Apocrita</taxon>
        <taxon>Ichneumonoidea</taxon>
        <taxon>Braconidae</taxon>
        <taxon>Aphidiinae</taxon>
        <taxon>Aphidius</taxon>
    </lineage>
</organism>
<dbReference type="InterPro" id="IPR029058">
    <property type="entry name" value="AB_hydrolase_fold"/>
</dbReference>
<keyword evidence="7" id="KW-1015">Disulfide bond</keyword>
<dbReference type="InterPro" id="IPR013818">
    <property type="entry name" value="Lipase"/>
</dbReference>
<dbReference type="PRINTS" id="PR00821">
    <property type="entry name" value="TAGLIPASE"/>
</dbReference>
<evidence type="ECO:0000256" key="9">
    <source>
        <dbReference type="SAM" id="SignalP"/>
    </source>
</evidence>
<dbReference type="AlphaFoldDB" id="A0A835CZ28"/>
<dbReference type="PANTHER" id="PTHR11610:SF173">
    <property type="entry name" value="LIPASE DOMAIN-CONTAINING PROTEIN-RELATED"/>
    <property type="match status" value="1"/>
</dbReference>
<keyword evidence="12" id="KW-1185">Reference proteome</keyword>
<evidence type="ECO:0000256" key="1">
    <source>
        <dbReference type="ARBA" id="ARBA00000111"/>
    </source>
</evidence>
<dbReference type="EC" id="3.1.1.32" evidence="4"/>
<comment type="subcellular location">
    <subcellularLocation>
        <location evidence="2">Secreted</location>
    </subcellularLocation>
</comment>
<keyword evidence="9" id="KW-0732">Signal</keyword>
<dbReference type="GO" id="GO:0005615">
    <property type="term" value="C:extracellular space"/>
    <property type="evidence" value="ECO:0007669"/>
    <property type="project" value="TreeGrafter"/>
</dbReference>
<dbReference type="CDD" id="cd00707">
    <property type="entry name" value="Pancreat_lipase_like"/>
    <property type="match status" value="1"/>
</dbReference>
<dbReference type="PANTHER" id="PTHR11610">
    <property type="entry name" value="LIPASE"/>
    <property type="match status" value="1"/>
</dbReference>
<evidence type="ECO:0000256" key="8">
    <source>
        <dbReference type="RuleBase" id="RU004262"/>
    </source>
</evidence>
<reference evidence="11 12" key="1">
    <citation type="submission" date="2020-08" db="EMBL/GenBank/DDBJ databases">
        <title>Aphidius gifuensis genome sequencing and assembly.</title>
        <authorList>
            <person name="Du Z."/>
        </authorList>
    </citation>
    <scope>NUCLEOTIDE SEQUENCE [LARGE SCALE GENOMIC DNA]</scope>
    <source>
        <strain evidence="11">YNYX2018</strain>
        <tissue evidence="11">Adults</tissue>
    </source>
</reference>
<evidence type="ECO:0000256" key="4">
    <source>
        <dbReference type="ARBA" id="ARBA00013179"/>
    </source>
</evidence>
<dbReference type="EMBL" id="JACMRX010000001">
    <property type="protein sequence ID" value="KAF7998225.1"/>
    <property type="molecule type" value="Genomic_DNA"/>
</dbReference>
<evidence type="ECO:0000256" key="2">
    <source>
        <dbReference type="ARBA" id="ARBA00004613"/>
    </source>
</evidence>
<evidence type="ECO:0000259" key="10">
    <source>
        <dbReference type="Pfam" id="PF00151"/>
    </source>
</evidence>
<comment type="catalytic activity">
    <reaction evidence="1">
        <text>a 1,2-diacyl-sn-glycero-3-phosphocholine + H2O = a 2-acyl-sn-glycero-3-phosphocholine + a fatty acid + H(+)</text>
        <dbReference type="Rhea" id="RHEA:18689"/>
        <dbReference type="ChEBI" id="CHEBI:15377"/>
        <dbReference type="ChEBI" id="CHEBI:15378"/>
        <dbReference type="ChEBI" id="CHEBI:28868"/>
        <dbReference type="ChEBI" id="CHEBI:57643"/>
        <dbReference type="ChEBI" id="CHEBI:57875"/>
        <dbReference type="EC" id="3.1.1.32"/>
    </reaction>
</comment>
<dbReference type="Pfam" id="PF00151">
    <property type="entry name" value="Lipase"/>
    <property type="match status" value="1"/>
</dbReference>
<accession>A0A835CZ28</accession>
<keyword evidence="6" id="KW-0378">Hydrolase</keyword>
<evidence type="ECO:0000256" key="7">
    <source>
        <dbReference type="ARBA" id="ARBA00023157"/>
    </source>
</evidence>
<feature type="chain" id="PRO_5032744479" description="phospholipase A1" evidence="9">
    <location>
        <begin position="28"/>
        <end position="332"/>
    </location>
</feature>
<dbReference type="FunFam" id="3.40.50.1820:FF:000076">
    <property type="entry name" value="phospholipase A1"/>
    <property type="match status" value="1"/>
</dbReference>
<proteinExistence type="inferred from homology"/>
<dbReference type="GO" id="GO:0008970">
    <property type="term" value="F:phospholipase A1 activity"/>
    <property type="evidence" value="ECO:0007669"/>
    <property type="project" value="UniProtKB-EC"/>
</dbReference>
<gene>
    <name evidence="11" type="ORF">HCN44_009623</name>
</gene>
<dbReference type="GO" id="GO:0016042">
    <property type="term" value="P:lipid catabolic process"/>
    <property type="evidence" value="ECO:0007669"/>
    <property type="project" value="TreeGrafter"/>
</dbReference>
<dbReference type="Proteomes" id="UP000639338">
    <property type="component" value="Unassembled WGS sequence"/>
</dbReference>
<name>A0A835CZ28_APHGI</name>
<dbReference type="InterPro" id="IPR000734">
    <property type="entry name" value="TAG_lipase"/>
</dbReference>
<evidence type="ECO:0000256" key="5">
    <source>
        <dbReference type="ARBA" id="ARBA00022525"/>
    </source>
</evidence>